<dbReference type="Proteomes" id="UP000271098">
    <property type="component" value="Unassembled WGS sequence"/>
</dbReference>
<sequence length="104" mass="11863">MVRSEQDADASLGDQMGGAGAAEGVDADAIVISSKFTWTRTRLMLQDCWIFYMYWPRQYFSLYFAPTLDLYILSSLFFCEIIIRMPSAKLVNGMEETVQRAVLE</sequence>
<protein>
    <submittedName>
        <fullName evidence="4">PhoLip_ATPase_N domain-containing protein</fullName>
    </submittedName>
</protein>
<organism evidence="4">
    <name type="scientific">Gongylonema pulchrum</name>
    <dbReference type="NCBI Taxonomy" id="637853"/>
    <lineage>
        <taxon>Eukaryota</taxon>
        <taxon>Metazoa</taxon>
        <taxon>Ecdysozoa</taxon>
        <taxon>Nematoda</taxon>
        <taxon>Chromadorea</taxon>
        <taxon>Rhabditida</taxon>
        <taxon>Spirurina</taxon>
        <taxon>Spiruromorpha</taxon>
        <taxon>Spiruroidea</taxon>
        <taxon>Gongylonematidae</taxon>
        <taxon>Gongylonema</taxon>
    </lineage>
</organism>
<keyword evidence="1" id="KW-0812">Transmembrane</keyword>
<dbReference type="EMBL" id="UYRT01094248">
    <property type="protein sequence ID" value="VDN39473.1"/>
    <property type="molecule type" value="Genomic_DNA"/>
</dbReference>
<dbReference type="WBParaSite" id="GPUH_0002212901-mRNA-1">
    <property type="protein sequence ID" value="GPUH_0002212901-mRNA-1"/>
    <property type="gene ID" value="GPUH_0002212901"/>
</dbReference>
<name>A0A183EMB1_9BILA</name>
<dbReference type="AlphaFoldDB" id="A0A183EMB1"/>
<reference evidence="4" key="1">
    <citation type="submission" date="2016-06" db="UniProtKB">
        <authorList>
            <consortium name="WormBaseParasite"/>
        </authorList>
    </citation>
    <scope>IDENTIFICATION</scope>
</reference>
<keyword evidence="3" id="KW-1185">Reference proteome</keyword>
<feature type="transmembrane region" description="Helical" evidence="1">
    <location>
        <begin position="60"/>
        <end position="83"/>
    </location>
</feature>
<evidence type="ECO:0000313" key="2">
    <source>
        <dbReference type="EMBL" id="VDN39473.1"/>
    </source>
</evidence>
<keyword evidence="1" id="KW-1133">Transmembrane helix</keyword>
<accession>A0A183EMB1</accession>
<evidence type="ECO:0000256" key="1">
    <source>
        <dbReference type="SAM" id="Phobius"/>
    </source>
</evidence>
<reference evidence="2 3" key="2">
    <citation type="submission" date="2018-11" db="EMBL/GenBank/DDBJ databases">
        <authorList>
            <consortium name="Pathogen Informatics"/>
        </authorList>
    </citation>
    <scope>NUCLEOTIDE SEQUENCE [LARGE SCALE GENOMIC DNA]</scope>
</reference>
<evidence type="ECO:0000313" key="4">
    <source>
        <dbReference type="WBParaSite" id="GPUH_0002212901-mRNA-1"/>
    </source>
</evidence>
<gene>
    <name evidence="2" type="ORF">GPUH_LOCUS22101</name>
</gene>
<keyword evidence="1" id="KW-0472">Membrane</keyword>
<evidence type="ECO:0000313" key="3">
    <source>
        <dbReference type="Proteomes" id="UP000271098"/>
    </source>
</evidence>
<proteinExistence type="predicted"/>